<proteinExistence type="predicted"/>
<dbReference type="PROSITE" id="PS00028">
    <property type="entry name" value="ZINC_FINGER_C2H2_1"/>
    <property type="match status" value="1"/>
</dbReference>
<comment type="caution">
    <text evidence="3">The sequence shown here is derived from an EMBL/GenBank/DDBJ whole genome shotgun (WGS) entry which is preliminary data.</text>
</comment>
<protein>
    <recommendedName>
        <fullName evidence="2">C2H2-type domain-containing protein</fullName>
    </recommendedName>
</protein>
<organism evidence="3 4">
    <name type="scientific">Parnassius mnemosyne</name>
    <name type="common">clouded apollo</name>
    <dbReference type="NCBI Taxonomy" id="213953"/>
    <lineage>
        <taxon>Eukaryota</taxon>
        <taxon>Metazoa</taxon>
        <taxon>Ecdysozoa</taxon>
        <taxon>Arthropoda</taxon>
        <taxon>Hexapoda</taxon>
        <taxon>Insecta</taxon>
        <taxon>Pterygota</taxon>
        <taxon>Neoptera</taxon>
        <taxon>Endopterygota</taxon>
        <taxon>Lepidoptera</taxon>
        <taxon>Glossata</taxon>
        <taxon>Ditrysia</taxon>
        <taxon>Papilionoidea</taxon>
        <taxon>Papilionidae</taxon>
        <taxon>Parnassiinae</taxon>
        <taxon>Parnassini</taxon>
        <taxon>Parnassius</taxon>
        <taxon>Driopa</taxon>
    </lineage>
</organism>
<dbReference type="InterPro" id="IPR036236">
    <property type="entry name" value="Znf_C2H2_sf"/>
</dbReference>
<feature type="domain" description="C2H2-type" evidence="2">
    <location>
        <begin position="57"/>
        <end position="85"/>
    </location>
</feature>
<reference evidence="3 4" key="1">
    <citation type="submission" date="2023-11" db="EMBL/GenBank/DDBJ databases">
        <authorList>
            <person name="Hedman E."/>
            <person name="Englund M."/>
            <person name="Stromberg M."/>
            <person name="Nyberg Akerstrom W."/>
            <person name="Nylinder S."/>
            <person name="Jareborg N."/>
            <person name="Kallberg Y."/>
            <person name="Kronander E."/>
        </authorList>
    </citation>
    <scope>NUCLEOTIDE SEQUENCE [LARGE SCALE GENOMIC DNA]</scope>
</reference>
<dbReference type="SMART" id="SM00355">
    <property type="entry name" value="ZnF_C2H2"/>
    <property type="match status" value="2"/>
</dbReference>
<dbReference type="Proteomes" id="UP001314205">
    <property type="component" value="Unassembled WGS sequence"/>
</dbReference>
<dbReference type="PROSITE" id="PS50157">
    <property type="entry name" value="ZINC_FINGER_C2H2_2"/>
    <property type="match status" value="1"/>
</dbReference>
<evidence type="ECO:0000313" key="3">
    <source>
        <dbReference type="EMBL" id="CAK1592521.1"/>
    </source>
</evidence>
<dbReference type="SUPFAM" id="SSF57667">
    <property type="entry name" value="beta-beta-alpha zinc fingers"/>
    <property type="match status" value="1"/>
</dbReference>
<accession>A0AAV1LBI8</accession>
<dbReference type="Gene3D" id="3.30.160.60">
    <property type="entry name" value="Classic Zinc Finger"/>
    <property type="match status" value="1"/>
</dbReference>
<dbReference type="GO" id="GO:0008270">
    <property type="term" value="F:zinc ion binding"/>
    <property type="evidence" value="ECO:0007669"/>
    <property type="project" value="UniProtKB-KW"/>
</dbReference>
<name>A0AAV1LBI8_9NEOP</name>
<keyword evidence="4" id="KW-1185">Reference proteome</keyword>
<dbReference type="InterPro" id="IPR013087">
    <property type="entry name" value="Znf_C2H2_type"/>
</dbReference>
<keyword evidence="1" id="KW-0479">Metal-binding</keyword>
<keyword evidence="1" id="KW-0863">Zinc-finger</keyword>
<dbReference type="AlphaFoldDB" id="A0AAV1LBI8"/>
<gene>
    <name evidence="3" type="ORF">PARMNEM_LOCUS12459</name>
</gene>
<sequence length="188" mass="22023">MTTQEFKPDEEKSDCENLIVKDEVAIENTLSPLKMGPPLITKVPKRCTKPYRQDSSFTCSVCHISFSSNQQLKHHIRRIHFNLRAKTPQYEFKSINQVWFEKVMNSHELMEIKKTGQNKLVMKKSEPNFTVQIAEVDNAMDLSYLYPTNSKSQKIQCDICKNFVLKKDYKEHRAEQHDFATEIYNSLT</sequence>
<evidence type="ECO:0000313" key="4">
    <source>
        <dbReference type="Proteomes" id="UP001314205"/>
    </source>
</evidence>
<keyword evidence="1" id="KW-0862">Zinc</keyword>
<evidence type="ECO:0000256" key="1">
    <source>
        <dbReference type="PROSITE-ProRule" id="PRU00042"/>
    </source>
</evidence>
<evidence type="ECO:0000259" key="2">
    <source>
        <dbReference type="PROSITE" id="PS50157"/>
    </source>
</evidence>
<dbReference type="EMBL" id="CAVLGL010000087">
    <property type="protein sequence ID" value="CAK1592521.1"/>
    <property type="molecule type" value="Genomic_DNA"/>
</dbReference>